<evidence type="ECO:0000256" key="2">
    <source>
        <dbReference type="ARBA" id="ARBA00008072"/>
    </source>
</evidence>
<proteinExistence type="inferred from homology"/>
<dbReference type="Pfam" id="PF00107">
    <property type="entry name" value="ADH_zinc_N"/>
    <property type="match status" value="1"/>
</dbReference>
<dbReference type="PANTHER" id="PTHR43880:SF12">
    <property type="entry name" value="ALCOHOL DEHYDROGENASE CLASS-3"/>
    <property type="match status" value="1"/>
</dbReference>
<evidence type="ECO:0000313" key="10">
    <source>
        <dbReference type="Proteomes" id="UP001144396"/>
    </source>
</evidence>
<keyword evidence="5" id="KW-0560">Oxidoreductase</keyword>
<sequence>MNHDSLPFGSRTRYAARMPTARAALIHEVGGGFVPGEIELDDPIGREVLVDVRAAGLCHTDLTMAHADVGIPMPAVFGHEAAGVVAAVGPEATGVAVGDHVVGCLVQHCGTCDRCRAGRATLCRDPGATLRGPDDPPRLTCGGEPVHQMVGIGGFAERVLVDERQLVVVSRELPFAQAALLGCGVLTGVGAVRNAARVRPGDAVAVIGAGTVGLSAIAAAAAAGAQRIVAVDLALEKLDAAREFGATHVVDSSATDPVAAVRAATGGGADAVLDVVGIEQTAQQGLAMTAPGGGLYLVGVMDPTARISPKLFGLIQAQRRIEGVYMGGADPRRDIPEIARMARSGALDLGALVSAEVGLDQIDEGYRMLHDPNVVRVVVAF</sequence>
<evidence type="ECO:0000256" key="4">
    <source>
        <dbReference type="ARBA" id="ARBA00022833"/>
    </source>
</evidence>
<evidence type="ECO:0000256" key="5">
    <source>
        <dbReference type="ARBA" id="ARBA00023002"/>
    </source>
</evidence>
<dbReference type="InterPro" id="IPR011032">
    <property type="entry name" value="GroES-like_sf"/>
</dbReference>
<comment type="similarity">
    <text evidence="2 7">Belongs to the zinc-containing alcohol dehydrogenase family.</text>
</comment>
<dbReference type="PROSITE" id="PS00059">
    <property type="entry name" value="ADH_ZINC"/>
    <property type="match status" value="1"/>
</dbReference>
<keyword evidence="3 7" id="KW-0479">Metal-binding</keyword>
<dbReference type="InterPro" id="IPR020843">
    <property type="entry name" value="ER"/>
</dbReference>
<dbReference type="Gene3D" id="3.40.50.720">
    <property type="entry name" value="NAD(P)-binding Rossmann-like Domain"/>
    <property type="match status" value="1"/>
</dbReference>
<dbReference type="PANTHER" id="PTHR43880">
    <property type="entry name" value="ALCOHOL DEHYDROGENASE"/>
    <property type="match status" value="1"/>
</dbReference>
<name>A0A9W6CYU8_9MICO</name>
<dbReference type="GO" id="GO:0046294">
    <property type="term" value="P:formaldehyde catabolic process"/>
    <property type="evidence" value="ECO:0007669"/>
    <property type="project" value="TreeGrafter"/>
</dbReference>
<dbReference type="FunFam" id="3.40.50.720:FF:000003">
    <property type="entry name" value="S-(hydroxymethyl)glutathione dehydrogenase"/>
    <property type="match status" value="1"/>
</dbReference>
<evidence type="ECO:0000256" key="7">
    <source>
        <dbReference type="RuleBase" id="RU361277"/>
    </source>
</evidence>
<keyword evidence="6" id="KW-0520">NAD</keyword>
<dbReference type="InterPro" id="IPR036291">
    <property type="entry name" value="NAD(P)-bd_dom_sf"/>
</dbReference>
<dbReference type="SUPFAM" id="SSF50129">
    <property type="entry name" value="GroES-like"/>
    <property type="match status" value="1"/>
</dbReference>
<evidence type="ECO:0000259" key="8">
    <source>
        <dbReference type="SMART" id="SM00829"/>
    </source>
</evidence>
<feature type="domain" description="Enoyl reductase (ER)" evidence="8">
    <location>
        <begin position="31"/>
        <end position="379"/>
    </location>
</feature>
<dbReference type="SMART" id="SM00829">
    <property type="entry name" value="PKS_ER"/>
    <property type="match status" value="1"/>
</dbReference>
<dbReference type="InterPro" id="IPR013149">
    <property type="entry name" value="ADH-like_C"/>
</dbReference>
<dbReference type="SUPFAM" id="SSF51735">
    <property type="entry name" value="NAD(P)-binding Rossmann-fold domains"/>
    <property type="match status" value="1"/>
</dbReference>
<dbReference type="InterPro" id="IPR002328">
    <property type="entry name" value="ADH_Zn_CS"/>
</dbReference>
<dbReference type="AlphaFoldDB" id="A0A9W6CYU8"/>
<comment type="cofactor">
    <cofactor evidence="1 7">
        <name>Zn(2+)</name>
        <dbReference type="ChEBI" id="CHEBI:29105"/>
    </cofactor>
</comment>
<gene>
    <name evidence="9" type="ORF">ARHIZOSPH14_06050</name>
</gene>
<dbReference type="GO" id="GO:0008270">
    <property type="term" value="F:zinc ion binding"/>
    <property type="evidence" value="ECO:0007669"/>
    <property type="project" value="InterPro"/>
</dbReference>
<evidence type="ECO:0000256" key="3">
    <source>
        <dbReference type="ARBA" id="ARBA00022723"/>
    </source>
</evidence>
<dbReference type="Pfam" id="PF08240">
    <property type="entry name" value="ADH_N"/>
    <property type="match status" value="1"/>
</dbReference>
<protein>
    <submittedName>
        <fullName evidence="9">Alcohol dehydrogenase</fullName>
    </submittedName>
</protein>
<dbReference type="InterPro" id="IPR013154">
    <property type="entry name" value="ADH-like_N"/>
</dbReference>
<evidence type="ECO:0000313" key="9">
    <source>
        <dbReference type="EMBL" id="GLI26363.1"/>
    </source>
</evidence>
<organism evidence="9 10">
    <name type="scientific">Agromyces rhizosphaerae</name>
    <dbReference type="NCBI Taxonomy" id="88374"/>
    <lineage>
        <taxon>Bacteria</taxon>
        <taxon>Bacillati</taxon>
        <taxon>Actinomycetota</taxon>
        <taxon>Actinomycetes</taxon>
        <taxon>Micrococcales</taxon>
        <taxon>Microbacteriaceae</taxon>
        <taxon>Agromyces</taxon>
    </lineage>
</organism>
<evidence type="ECO:0000256" key="1">
    <source>
        <dbReference type="ARBA" id="ARBA00001947"/>
    </source>
</evidence>
<accession>A0A9W6CYU8</accession>
<comment type="caution">
    <text evidence="9">The sequence shown here is derived from an EMBL/GenBank/DDBJ whole genome shotgun (WGS) entry which is preliminary data.</text>
</comment>
<dbReference type="Gene3D" id="3.90.180.10">
    <property type="entry name" value="Medium-chain alcohol dehydrogenases, catalytic domain"/>
    <property type="match status" value="1"/>
</dbReference>
<dbReference type="EMBL" id="BSDP01000001">
    <property type="protein sequence ID" value="GLI26363.1"/>
    <property type="molecule type" value="Genomic_DNA"/>
</dbReference>
<evidence type="ECO:0000256" key="6">
    <source>
        <dbReference type="ARBA" id="ARBA00023027"/>
    </source>
</evidence>
<reference evidence="9" key="1">
    <citation type="submission" date="2022-12" db="EMBL/GenBank/DDBJ databases">
        <title>Reference genome sequencing for broad-spectrum identification of bacterial and archaeal isolates by mass spectrometry.</title>
        <authorList>
            <person name="Sekiguchi Y."/>
            <person name="Tourlousse D.M."/>
        </authorList>
    </citation>
    <scope>NUCLEOTIDE SEQUENCE</scope>
    <source>
        <strain evidence="9">14</strain>
    </source>
</reference>
<dbReference type="GO" id="GO:0005829">
    <property type="term" value="C:cytosol"/>
    <property type="evidence" value="ECO:0007669"/>
    <property type="project" value="TreeGrafter"/>
</dbReference>
<keyword evidence="4 7" id="KW-0862">Zinc</keyword>
<keyword evidence="10" id="KW-1185">Reference proteome</keyword>
<dbReference type="Proteomes" id="UP001144396">
    <property type="component" value="Unassembled WGS sequence"/>
</dbReference>
<dbReference type="GO" id="GO:0051903">
    <property type="term" value="F:S-(hydroxymethyl)glutathione dehydrogenase [NAD(P)+] activity"/>
    <property type="evidence" value="ECO:0007669"/>
    <property type="project" value="TreeGrafter"/>
</dbReference>